<organism evidence="1 2">
    <name type="scientific">Riemerella anatipestifer</name>
    <name type="common">Moraxella anatipestifer</name>
    <dbReference type="NCBI Taxonomy" id="34085"/>
    <lineage>
        <taxon>Bacteria</taxon>
        <taxon>Pseudomonadati</taxon>
        <taxon>Bacteroidota</taxon>
        <taxon>Flavobacteriia</taxon>
        <taxon>Flavobacteriales</taxon>
        <taxon>Weeksellaceae</taxon>
        <taxon>Riemerella</taxon>
    </lineage>
</organism>
<protein>
    <recommendedName>
        <fullName evidence="3">Prophage tail endopeptidase domain-containing protein</fullName>
    </recommendedName>
</protein>
<reference evidence="1 2" key="1">
    <citation type="submission" date="2015-06" db="EMBL/GenBank/DDBJ databases">
        <title>R. anatipestifer strain HXb2 is the most virulent strain so far, and the genome sequence would help us uncover the pathogenesis.</title>
        <authorList>
            <person name="Hu Q."/>
            <person name="Qi J."/>
            <person name="Bo H."/>
            <person name="Liu G."/>
            <person name="Tao M."/>
            <person name="Ding Y."/>
            <person name="Xue Y."/>
        </authorList>
    </citation>
    <scope>NUCLEOTIDE SEQUENCE [LARGE SCALE GENOMIC DNA]</scope>
    <source>
        <strain evidence="1 2">HXb2</strain>
    </source>
</reference>
<evidence type="ECO:0000313" key="2">
    <source>
        <dbReference type="Proteomes" id="UP000189883"/>
    </source>
</evidence>
<evidence type="ECO:0008006" key="3">
    <source>
        <dbReference type="Google" id="ProtNLM"/>
    </source>
</evidence>
<proteinExistence type="predicted"/>
<sequence>MEFIVIQGDKTLNLNNRKPLRSVTKAEHRQSLLSEDLINITVESKTPLALQVGNYIEYENRRYTLNSAPKVKKEQGYYTYDLVFEGVQYLLRDKVYFNLDAQGFQNTADFPLTGEINIFLTTLITNINSISDFTWLLGEYPQNTETKTLTFNNENCLAVLQKICQEYDTEFEIKQDLERKSYTLNIKKIGETLNQTFEYGKGNGLYSLSRENANDNVVTRLYVFGSTNNIKSGYRDYSQRLRLPISHGKDYIQDDAKVKLFGLKEGVKIFDDIKPTFKGIVSGVTNLENGSQEIEVSNMDFDLNETDGNGTKYLLNDTPAKLHINKGNLAGYEFELLKNGGYNHATKTFRVKQFTDERGQKFPEAGSVFSFAVGDEFTLLDIAMPEQYITNAENKLLEEGQKEYEKQSVNNLKYNLELDPLYLQQIGASTSIFFKIGDYIRVIDEPLKIDKTTRIVDITRYLLDEYNYKIGIADTYEISFVASLLTDIKDTKTVIKTQEQINRRNYLNGYRNLQELRENVFDVEGYFDPTHIKPESIETNMLSVGAKSQQFALENISLNPNIEGNPARTFISGGKLVHFSLEDDIREWNILPYSRNDLLNQVYYVYAKCSRGSSNAMWHITTEQIRFDSRSDYYYFLCYLLYTPKDGKREAEAMYGNVFMHGGQITAGRIKSLNGQTYFDLDSGEIAGTIKFKSGNGYVEVGSAIQQAVDAVSVGGRNLVRESDVFRNGISADGIGSNITSEGYLRVISSISNNNWHTNWFSRIDEIEEQMTEGEAFTITFWVKRLSGYGKPTIYLKDGMGYFYLKGELNNSEFKPLSYTGTWKKAKSLHPHLGWAPANGEFIIKCWKIEKGNKATDWTPAPEDVQAEINAVKAKADQLDNLGTMAWQNSVEKAMLGSTIVQGGYIKTELLNASAIVSNGGGATTSQLNSAISSIVVGGRNYLRGSQKGYGMFNNDGRTLDLTQGEENGVKWISGTSVNNGNFYISTYFHLLNNLSVFTENLTGQETIQSMEVKPTHDMYIGLTWNNNRKFCPANVWTKIENSPYNNTRFMGIYAIWNNDGSVPATAKIYHRNWKLEKGNKATDWTPAPEDLDTLFANLQQGIANMQTSLSDVKSKTDNFASIQGGLMMANLMSVGSNQANQNAFISGITDEGAMSVRFGAGANYANKHNAPFRVLDNGKVYGSDMEITGGKIARFNISGNTLSGQGIADPNDYLEIKSSGSILSYKKSLSSGRESYALINNDDSILNGNKNNILRLWGRDVNNYTPYNALSIRADGQYATALNIESGDIRVGGEVGYTGELFLGGVWLTIRKGIITNYS</sequence>
<dbReference type="NCBIfam" id="TIGR01665">
    <property type="entry name" value="put_anti_recept"/>
    <property type="match status" value="1"/>
</dbReference>
<accession>A0A1S7DQD5</accession>
<dbReference type="InterPro" id="IPR007119">
    <property type="entry name" value="Phage_tail_spike_N"/>
</dbReference>
<dbReference type="EMBL" id="CP011859">
    <property type="protein sequence ID" value="AQY21329.1"/>
    <property type="molecule type" value="Genomic_DNA"/>
</dbReference>
<evidence type="ECO:0000313" key="1">
    <source>
        <dbReference type="EMBL" id="AQY21329.1"/>
    </source>
</evidence>
<dbReference type="Proteomes" id="UP000189883">
    <property type="component" value="Chromosome"/>
</dbReference>
<gene>
    <name evidence="1" type="ORF">AB406_0370</name>
</gene>
<name>A0A1S7DQD5_RIEAN</name>
<dbReference type="RefSeq" id="WP_079206540.1">
    <property type="nucleotide sequence ID" value="NZ_CP011859.1"/>
</dbReference>